<evidence type="ECO:0000313" key="1">
    <source>
        <dbReference type="EMBL" id="QHE96877.1"/>
    </source>
</evidence>
<sequence length="151" mass="15914">MKHVGLQSRTKDVATQDQLAALGQVFRVETITTSSVGQTSYTVPNGYAPGSIVVFLNGVLQQPDDYTATSSPSITLAVGALSTQDVLQVGVLSSIRAQDDALLESTVANLPSASASGRKVRYCTNMAGRAGPVYSDGTNWRRFVDDSVVTT</sequence>
<accession>A0A8T8C0R0</accession>
<proteinExistence type="predicted"/>
<name>A0A8T8C0R0_PSEYM</name>
<organism evidence="1 2">
    <name type="scientific">Pseudomonas syringae pv. maculicola str. ES4326</name>
    <dbReference type="NCBI Taxonomy" id="629265"/>
    <lineage>
        <taxon>Bacteria</taxon>
        <taxon>Pseudomonadati</taxon>
        <taxon>Pseudomonadota</taxon>
        <taxon>Gammaproteobacteria</taxon>
        <taxon>Pseudomonadales</taxon>
        <taxon>Pseudomonadaceae</taxon>
        <taxon>Pseudomonas</taxon>
    </lineage>
</organism>
<dbReference type="EMBL" id="CP047260">
    <property type="protein sequence ID" value="QHE96877.1"/>
    <property type="molecule type" value="Genomic_DNA"/>
</dbReference>
<reference evidence="1 2" key="1">
    <citation type="journal article" date="2011" name="PLoS Pathog.">
        <title>Dynamic evolution of pathogenicity revealed by sequencing and comparative genomics of 19 Pseudomonas syringae isolates.</title>
        <authorList>
            <person name="Baltrus D.A."/>
            <person name="Nishimura M.T."/>
            <person name="Romanchuk A."/>
            <person name="Chang J.H."/>
            <person name="Mukhtar M.S."/>
            <person name="Cherkis K."/>
            <person name="Roach J."/>
            <person name="Grant S.R."/>
            <person name="Jones C.D."/>
            <person name="Dangl J.L."/>
        </authorList>
    </citation>
    <scope>NUCLEOTIDE SEQUENCE [LARGE SCALE GENOMIC DNA]</scope>
    <source>
        <strain evidence="1 2">ES4326</strain>
    </source>
</reference>
<protein>
    <submittedName>
        <fullName evidence="1">Uncharacterized protein</fullName>
    </submittedName>
</protein>
<dbReference type="RefSeq" id="WP_007249777.1">
    <property type="nucleotide sequence ID" value="NZ_CP047260.1"/>
</dbReference>
<gene>
    <name evidence="1" type="ORF">PMA4326_009725</name>
</gene>
<dbReference type="Proteomes" id="UP000003811">
    <property type="component" value="Chromosome"/>
</dbReference>
<dbReference type="AlphaFoldDB" id="A0A8T8C0R0"/>
<evidence type="ECO:0000313" key="2">
    <source>
        <dbReference type="Proteomes" id="UP000003811"/>
    </source>
</evidence>